<dbReference type="AlphaFoldDB" id="A0A087UN32"/>
<name>A0A087UN32_STEMI</name>
<feature type="non-terminal residue" evidence="2">
    <location>
        <position position="490"/>
    </location>
</feature>
<evidence type="ECO:0000313" key="2">
    <source>
        <dbReference type="EMBL" id="KFM78771.1"/>
    </source>
</evidence>
<dbReference type="PANTHER" id="PTHR21477">
    <property type="entry name" value="ZGC:172139"/>
    <property type="match status" value="1"/>
</dbReference>
<accession>A0A087UN32</accession>
<dbReference type="STRING" id="407821.A0A087UN32"/>
<dbReference type="PANTHER" id="PTHR21477:SF13">
    <property type="entry name" value="KIAA0930"/>
    <property type="match status" value="1"/>
</dbReference>
<organism evidence="2 3">
    <name type="scientific">Stegodyphus mimosarum</name>
    <name type="common">African social velvet spider</name>
    <dbReference type="NCBI Taxonomy" id="407821"/>
    <lineage>
        <taxon>Eukaryota</taxon>
        <taxon>Metazoa</taxon>
        <taxon>Ecdysozoa</taxon>
        <taxon>Arthropoda</taxon>
        <taxon>Chelicerata</taxon>
        <taxon>Arachnida</taxon>
        <taxon>Araneae</taxon>
        <taxon>Araneomorphae</taxon>
        <taxon>Entelegynae</taxon>
        <taxon>Eresoidea</taxon>
        <taxon>Eresidae</taxon>
        <taxon>Stegodyphus</taxon>
    </lineage>
</organism>
<dbReference type="EMBL" id="KK120658">
    <property type="protein sequence ID" value="KFM78771.1"/>
    <property type="molecule type" value="Genomic_DNA"/>
</dbReference>
<feature type="region of interest" description="Disordered" evidence="1">
    <location>
        <begin position="272"/>
        <end position="295"/>
    </location>
</feature>
<sequence>MAFSSVYQSGHVPSVLEQMLTEISYHRTREISQYAREDSGFVLLNPTTFWTDLFVRHFLYYCDDKVHDDLLFFVRKHQKRTSARYIPKFETAIEVFRKDSRKLPIGDTDVDWEETLYLNLILQQLEYTLTCAVCTRTSPKDLQILKKNSQRVYASPSRRSMDCKGEMEEISYPNIFFTVDNYDEVFEDILVRDGEIVCVELVAADKEGALQTVIFLGSIHYEAVKRVYDARASLSSRFAQKVSLGWYQGQQRLEFVHMKGPKGKGHAEMAVTKQKGSGVETPTSEPGYSITDYDWEDAEDDNPYLQRRMSDPSSNLNTYVRSWKSHQDIKKSQSETEVDYYSDGINEIEAGDIRDVQPQLYSHKKRSHATEKSRNKNKISVDAVKLQNECRKQNKVSSTMHQKEIKVTNKNKSACDKDKQTMDACMNELDDTAYNRLWTMRGFGQAYHFWKESRRANSPALHAYLTYITLPWHSIIADILDSKEQPVLTF</sequence>
<proteinExistence type="predicted"/>
<protein>
    <submittedName>
        <fullName evidence="2">Uncharacterized protein</fullName>
    </submittedName>
</protein>
<reference evidence="2 3" key="1">
    <citation type="submission" date="2013-11" db="EMBL/GenBank/DDBJ databases">
        <title>Genome sequencing of Stegodyphus mimosarum.</title>
        <authorList>
            <person name="Bechsgaard J."/>
        </authorList>
    </citation>
    <scope>NUCLEOTIDE SEQUENCE [LARGE SCALE GENOMIC DNA]</scope>
</reference>
<evidence type="ECO:0000256" key="1">
    <source>
        <dbReference type="SAM" id="MobiDB-lite"/>
    </source>
</evidence>
<keyword evidence="3" id="KW-1185">Reference proteome</keyword>
<evidence type="ECO:0000313" key="3">
    <source>
        <dbReference type="Proteomes" id="UP000054359"/>
    </source>
</evidence>
<dbReference type="OMA" id="DDMIWYV"/>
<gene>
    <name evidence="2" type="ORF">X975_19609</name>
</gene>
<dbReference type="Proteomes" id="UP000054359">
    <property type="component" value="Unassembled WGS sequence"/>
</dbReference>
<dbReference type="Pfam" id="PF09741">
    <property type="entry name" value="DUF2045"/>
    <property type="match status" value="1"/>
</dbReference>
<dbReference type="OrthoDB" id="1906921at2759"/>
<dbReference type="InterPro" id="IPR019141">
    <property type="entry name" value="DUF2045"/>
</dbReference>